<reference evidence="2" key="1">
    <citation type="journal article" date="2021" name="Front. Plant Sci.">
        <title>Chromosome-Scale Genome Assembly for Chinese Sour Jujube and Insights Into Its Genome Evolution and Domestication Signature.</title>
        <authorList>
            <person name="Shen L.-Y."/>
            <person name="Luo H."/>
            <person name="Wang X.-L."/>
            <person name="Wang X.-M."/>
            <person name="Qiu X.-J."/>
            <person name="Liu H."/>
            <person name="Zhou S.-S."/>
            <person name="Jia K.-H."/>
            <person name="Nie S."/>
            <person name="Bao Y.-T."/>
            <person name="Zhang R.-G."/>
            <person name="Yun Q.-Z."/>
            <person name="Chai Y.-H."/>
            <person name="Lu J.-Y."/>
            <person name="Li Y."/>
            <person name="Zhao S.-W."/>
            <person name="Mao J.-F."/>
            <person name="Jia S.-G."/>
            <person name="Mao Y.-M."/>
        </authorList>
    </citation>
    <scope>NUCLEOTIDE SEQUENCE</scope>
    <source>
        <strain evidence="2">AT0</strain>
        <tissue evidence="2">Leaf</tissue>
    </source>
</reference>
<protein>
    <submittedName>
        <fullName evidence="2">Uncharacterized protein</fullName>
    </submittedName>
</protein>
<dbReference type="PANTHER" id="PTHR48048:SF81">
    <property type="entry name" value="GLYCOSYLTRANSFERASE"/>
    <property type="match status" value="1"/>
</dbReference>
<dbReference type="AlphaFoldDB" id="A0A978V1E5"/>
<keyword evidence="1" id="KW-0328">Glycosyltransferase</keyword>
<dbReference type="GO" id="GO:0035251">
    <property type="term" value="F:UDP-glucosyltransferase activity"/>
    <property type="evidence" value="ECO:0007669"/>
    <property type="project" value="InterPro"/>
</dbReference>
<sequence length="252" mass="28073">MTNIRFIHLPTVDPPSDDQFHSSMAYISLLIGKHKSHVKHAVSKLIESSNSESTARVAGLFIDMFCTSMIDVAGELGVPCYLFFQSPATFFSFMLDLPSLDAKLLTELSDSITKFSIRGFENPVLRLVLPNTVLCRVSILVVNTGAAQDTTVDLPSEYVDFDQTLPSGFVERTVNMGLELSLAVEIRLDYKEGSDLILAEEVERGIKMLMNGEEEVREKVREMRKKSRMALMENGSSIKSLGELIKELMANN</sequence>
<proteinExistence type="predicted"/>
<accession>A0A978V1E5</accession>
<dbReference type="EMBL" id="JAEACU010000007">
    <property type="protein sequence ID" value="KAH7521178.1"/>
    <property type="molecule type" value="Genomic_DNA"/>
</dbReference>
<keyword evidence="1" id="KW-0808">Transferase</keyword>
<evidence type="ECO:0000313" key="2">
    <source>
        <dbReference type="EMBL" id="KAH7521178.1"/>
    </source>
</evidence>
<gene>
    <name evidence="2" type="ORF">FEM48_Zijuj07G0005700</name>
</gene>
<dbReference type="SUPFAM" id="SSF53756">
    <property type="entry name" value="UDP-Glycosyltransferase/glycogen phosphorylase"/>
    <property type="match status" value="1"/>
</dbReference>
<comment type="caution">
    <text evidence="2">The sequence shown here is derived from an EMBL/GenBank/DDBJ whole genome shotgun (WGS) entry which is preliminary data.</text>
</comment>
<dbReference type="Proteomes" id="UP000813462">
    <property type="component" value="Unassembled WGS sequence"/>
</dbReference>
<dbReference type="PANTHER" id="PTHR48048">
    <property type="entry name" value="GLYCOSYLTRANSFERASE"/>
    <property type="match status" value="1"/>
</dbReference>
<evidence type="ECO:0000313" key="3">
    <source>
        <dbReference type="Proteomes" id="UP000813462"/>
    </source>
</evidence>
<name>A0A978V1E5_ZIZJJ</name>
<organism evidence="2 3">
    <name type="scientific">Ziziphus jujuba var. spinosa</name>
    <dbReference type="NCBI Taxonomy" id="714518"/>
    <lineage>
        <taxon>Eukaryota</taxon>
        <taxon>Viridiplantae</taxon>
        <taxon>Streptophyta</taxon>
        <taxon>Embryophyta</taxon>
        <taxon>Tracheophyta</taxon>
        <taxon>Spermatophyta</taxon>
        <taxon>Magnoliopsida</taxon>
        <taxon>eudicotyledons</taxon>
        <taxon>Gunneridae</taxon>
        <taxon>Pentapetalae</taxon>
        <taxon>rosids</taxon>
        <taxon>fabids</taxon>
        <taxon>Rosales</taxon>
        <taxon>Rhamnaceae</taxon>
        <taxon>Paliureae</taxon>
        <taxon>Ziziphus</taxon>
    </lineage>
</organism>
<dbReference type="InterPro" id="IPR050481">
    <property type="entry name" value="UDP-glycosyltransf_plant"/>
</dbReference>
<dbReference type="Gene3D" id="3.40.50.2000">
    <property type="entry name" value="Glycogen Phosphorylase B"/>
    <property type="match status" value="3"/>
</dbReference>
<evidence type="ECO:0000256" key="1">
    <source>
        <dbReference type="ARBA" id="ARBA00022676"/>
    </source>
</evidence>